<sequence>MALNRKSREQDYDDDYDRSQKPKRKRSRKSSGGSWRWLLLVIALAGLYLAPSIIAMTPLLGIAVSSAAGGINGKATVGGASLGWMSPTIVRDVTLADVEGNVVATVEELKLSKSFLSLIWSQNDLGTIEIMRPSAELVVSPGSSNLEAILFPPAEYETSHDVAVADAATTSLIPKMDLTVREGSIRIRETTSSDTWSLDDCAVDFATTTTAEGGVAQNFTLQTAVKQGEQTGRLQAQGTLAGGEATVDVIAESVPLGLAQALATRFETELRTQGKLDGKLRLAQSSEGNSVSGDMQAIIGGVFWPAVLGPEQVGGGQIAFRGKMLHGAGRLRAEQVAVMTDFGANFVADGDVPISQLTDFTAAPIAASNQAWRLGGTIDLEKMGARFPQLMRLREDAVIQTGQAVFKLAHDPQQPGLISATGNVSDVGALVSGQQVTWPDPLAVNLTLVQGPAGLQLQRAEATASFLQADGTGDASGAQIHATVDLAKLSAELAQFVDLGVDLSGVADGLVQINRQSANSASLAGSFRGANMRATRDGVDIWNDNAAEIKFNSTIRDNSVIEAGSLSWIAGNDLLVLELAAPIMIGGVEPKQLKLQLNGSLAHWQGRLAGLMNLGDWRLDGTTAAAANVTLTPQQIAISGIRASLSNLAISSPTLNFYEPNVELDGDLAYGLEDGRILAPNFTLVGTTISARGKQVNYLPATDTRKGSAVGSIAYRLDLNRTMQWKRWASQPAFRPSGELAGSLNFQQIADGVTARIVGEIKNFQLGALSRAATPQMQQVSTRTDVTAGSQYDVVWREPSVAFELNCAIDATDTAIIEKMQLKTTAVQVAAAGNIQAWSTAPVAHLQGDANYDWDQLAPVIAAFAGQEVKLTGKQQSPFQISGPLTTPDSQSTGAFAWLSPQLSAAGSIGWRQAMLYGVPIGAANVKANLNQGIVSFDPLRFDISGGKLNAQPRMTLLSNPPLLQLPKSRIVDNLAITPQMCQGWMKFAAPLLADSTRAEGRFSLDVQQGDFPLFNPMGGEASGTLTIHGAEVRPGPLAYQYVVIAKQIQALAKKQIPGAINPNETVLMRMPEQQVPIQMTGGRVYHQNLTMQIDSVQIVSKGSVGVDHTIEMIATIPVQESWIQSNPTLAGLRGKNLDVPIGGTLESPKLDARAIENIAGQAIGGAAQGLIEKGINKGLNELFNR</sequence>
<keyword evidence="2" id="KW-1133">Transmembrane helix</keyword>
<comment type="caution">
    <text evidence="3">The sequence shown here is derived from an EMBL/GenBank/DDBJ whole genome shotgun (WGS) entry which is preliminary data.</text>
</comment>
<evidence type="ECO:0000256" key="1">
    <source>
        <dbReference type="SAM" id="MobiDB-lite"/>
    </source>
</evidence>
<evidence type="ECO:0000313" key="4">
    <source>
        <dbReference type="Proteomes" id="UP000004358"/>
    </source>
</evidence>
<feature type="compositionally biased region" description="Basic and acidic residues" evidence="1">
    <location>
        <begin position="1"/>
        <end position="10"/>
    </location>
</feature>
<gene>
    <name evidence="3" type="ORF">DSM3645_01275</name>
</gene>
<evidence type="ECO:0000313" key="3">
    <source>
        <dbReference type="EMBL" id="EAQ82303.1"/>
    </source>
</evidence>
<feature type="region of interest" description="Disordered" evidence="1">
    <location>
        <begin position="1"/>
        <end position="30"/>
    </location>
</feature>
<dbReference type="Proteomes" id="UP000004358">
    <property type="component" value="Unassembled WGS sequence"/>
</dbReference>
<dbReference type="RefSeq" id="WP_002650145.1">
    <property type="nucleotide sequence ID" value="NZ_AANZ01000002.1"/>
</dbReference>
<organism evidence="3 4">
    <name type="scientific">Blastopirellula marina DSM 3645</name>
    <dbReference type="NCBI Taxonomy" id="314230"/>
    <lineage>
        <taxon>Bacteria</taxon>
        <taxon>Pseudomonadati</taxon>
        <taxon>Planctomycetota</taxon>
        <taxon>Planctomycetia</taxon>
        <taxon>Pirellulales</taxon>
        <taxon>Pirellulaceae</taxon>
        <taxon>Blastopirellula</taxon>
    </lineage>
</organism>
<dbReference type="AlphaFoldDB" id="A3ZMX4"/>
<keyword evidence="2" id="KW-0472">Membrane</keyword>
<protein>
    <recommendedName>
        <fullName evidence="5">AsmA-like C-terminal domain-containing protein</fullName>
    </recommendedName>
</protein>
<proteinExistence type="predicted"/>
<feature type="transmembrane region" description="Helical" evidence="2">
    <location>
        <begin position="35"/>
        <end position="56"/>
    </location>
</feature>
<evidence type="ECO:0000256" key="2">
    <source>
        <dbReference type="SAM" id="Phobius"/>
    </source>
</evidence>
<dbReference type="EMBL" id="AANZ01000002">
    <property type="protein sequence ID" value="EAQ82303.1"/>
    <property type="molecule type" value="Genomic_DNA"/>
</dbReference>
<name>A3ZMX4_9BACT</name>
<evidence type="ECO:0008006" key="5">
    <source>
        <dbReference type="Google" id="ProtNLM"/>
    </source>
</evidence>
<dbReference type="OrthoDB" id="244263at2"/>
<accession>A3ZMX4</accession>
<reference evidence="3 4" key="1">
    <citation type="submission" date="2006-02" db="EMBL/GenBank/DDBJ databases">
        <authorList>
            <person name="Amann R."/>
            <person name="Ferriera S."/>
            <person name="Johnson J."/>
            <person name="Kravitz S."/>
            <person name="Halpern A."/>
            <person name="Remington K."/>
            <person name="Beeson K."/>
            <person name="Tran B."/>
            <person name="Rogers Y.-H."/>
            <person name="Friedman R."/>
            <person name="Venter J.C."/>
        </authorList>
    </citation>
    <scope>NUCLEOTIDE SEQUENCE [LARGE SCALE GENOMIC DNA]</scope>
    <source>
        <strain evidence="3 4">DSM 3645</strain>
    </source>
</reference>
<dbReference type="HOGENOM" id="CLU_269897_0_0_0"/>
<keyword evidence="2" id="KW-0812">Transmembrane</keyword>